<dbReference type="Gene3D" id="3.50.50.60">
    <property type="entry name" value="FAD/NAD(P)-binding domain"/>
    <property type="match status" value="3"/>
</dbReference>
<protein>
    <submittedName>
        <fullName evidence="5">Glycerol 3-phosphate dehydrogenase (Quinone) subunit B</fullName>
    </submittedName>
</protein>
<accession>A0A1H6VBZ2</accession>
<organism evidence="5 6">
    <name type="scientific">Halohasta litchfieldiae</name>
    <dbReference type="NCBI Taxonomy" id="1073996"/>
    <lineage>
        <taxon>Archaea</taxon>
        <taxon>Methanobacteriati</taxon>
        <taxon>Methanobacteriota</taxon>
        <taxon>Stenosarchaea group</taxon>
        <taxon>Halobacteria</taxon>
        <taxon>Halobacteriales</taxon>
        <taxon>Haloferacaceae</taxon>
        <taxon>Halohasta</taxon>
    </lineage>
</organism>
<gene>
    <name evidence="5" type="ORF">SAMN05444271_11667</name>
</gene>
<dbReference type="NCBIfam" id="NF003722">
    <property type="entry name" value="PRK05329.1-5"/>
    <property type="match status" value="1"/>
</dbReference>
<dbReference type="InterPro" id="IPR009158">
    <property type="entry name" value="G3P_DH_GlpB_su"/>
</dbReference>
<dbReference type="PANTHER" id="PTHR43400">
    <property type="entry name" value="FUMARATE REDUCTASE"/>
    <property type="match status" value="1"/>
</dbReference>
<dbReference type="EMBL" id="FNYR01000016">
    <property type="protein sequence ID" value="SEJ02103.1"/>
    <property type="molecule type" value="Genomic_DNA"/>
</dbReference>
<evidence type="ECO:0000313" key="6">
    <source>
        <dbReference type="Proteomes" id="UP000198888"/>
    </source>
</evidence>
<dbReference type="SUPFAM" id="SSF51905">
    <property type="entry name" value="FAD/NAD(P)-binding domain"/>
    <property type="match status" value="1"/>
</dbReference>
<proteinExistence type="predicted"/>
<keyword evidence="6" id="KW-1185">Reference proteome</keyword>
<reference evidence="5 6" key="1">
    <citation type="submission" date="2016-10" db="EMBL/GenBank/DDBJ databases">
        <authorList>
            <person name="de Groot N.N."/>
        </authorList>
    </citation>
    <scope>NUCLEOTIDE SEQUENCE [LARGE SCALE GENOMIC DNA]</scope>
    <source>
        <strain evidence="5 6">DSM 22187</strain>
    </source>
</reference>
<dbReference type="STRING" id="1073996.SAMN05444271_11667"/>
<dbReference type="AlphaFoldDB" id="A0A1H6VBZ2"/>
<keyword evidence="3" id="KW-0560">Oxidoreductase</keyword>
<dbReference type="GO" id="GO:0009331">
    <property type="term" value="C:glycerol-3-phosphate dehydrogenase (FAD) complex"/>
    <property type="evidence" value="ECO:0007669"/>
    <property type="project" value="InterPro"/>
</dbReference>
<dbReference type="NCBIfam" id="TIGR03378">
    <property type="entry name" value="glycerol3P_GlpB"/>
    <property type="match status" value="1"/>
</dbReference>
<accession>A0A2H4Q3P9</accession>
<feature type="domain" description="FAD-dependent oxidoreductase 2 FAD-binding" evidence="4">
    <location>
        <begin position="6"/>
        <end position="408"/>
    </location>
</feature>
<dbReference type="InterPro" id="IPR050315">
    <property type="entry name" value="FAD-oxidoreductase_2"/>
</dbReference>
<dbReference type="Proteomes" id="UP000198888">
    <property type="component" value="Unassembled WGS sequence"/>
</dbReference>
<name>A0A1H6VBZ2_9EURY</name>
<keyword evidence="2" id="KW-0288">FMN</keyword>
<keyword evidence="1" id="KW-0285">Flavoprotein</keyword>
<dbReference type="PANTHER" id="PTHR43400:SF11">
    <property type="entry name" value="ANAEROBIC GLYCEROL-3-PHOSPHATE DEHYDROGENASE SUBUNIT B"/>
    <property type="match status" value="1"/>
</dbReference>
<evidence type="ECO:0000256" key="3">
    <source>
        <dbReference type="ARBA" id="ARBA00023002"/>
    </source>
</evidence>
<dbReference type="GO" id="GO:0004368">
    <property type="term" value="F:glycerol-3-phosphate dehydrogenase (quinone) activity"/>
    <property type="evidence" value="ECO:0007669"/>
    <property type="project" value="InterPro"/>
</dbReference>
<dbReference type="KEGG" id="hae:halTADL_2247"/>
<evidence type="ECO:0000313" key="5">
    <source>
        <dbReference type="EMBL" id="SEJ02103.1"/>
    </source>
</evidence>
<dbReference type="PIRSF" id="PIRSF000141">
    <property type="entry name" value="Anaerobic_G3P_dh"/>
    <property type="match status" value="1"/>
</dbReference>
<evidence type="ECO:0000256" key="2">
    <source>
        <dbReference type="ARBA" id="ARBA00022643"/>
    </source>
</evidence>
<dbReference type="OrthoDB" id="197288at2157"/>
<evidence type="ECO:0000256" key="1">
    <source>
        <dbReference type="ARBA" id="ARBA00022630"/>
    </source>
</evidence>
<dbReference type="Pfam" id="PF00890">
    <property type="entry name" value="FAD_binding_2"/>
    <property type="match status" value="1"/>
</dbReference>
<dbReference type="InterPro" id="IPR003953">
    <property type="entry name" value="FAD-dep_OxRdtase_2_FAD-bd"/>
</dbReference>
<dbReference type="GeneID" id="35003027"/>
<sequence>MAIREDVIVIGGGLAGSIAAIEAAETGASVRLVTYKKSTLRHASGLIDILGYNGSDDPIADPFSAVDDLPEEHPYSVAGETAIRDGLDRFDEIVGDSYQGSHTDTNALIPTFGGAVKPTARYPSAAAAGIASDERPMLIVGFEEMTEYNGGMLADHLEDAGVPFDAEGVECNFPGSYANDSRVTRLAKRLDGNEDVEYEGRTMGAREALAEQVKPHLGDAERVGLPAFLGDEHTADVRTDLERHLGVDVFEIPMGPPSYPGMRLADRLKEAVDEAGVRISSGNPVVDYEVEDGELTAVIVDSKGREVPFHADEFVLATGGLVGKGIDSGREEGVTEPIFDCHIPHPEDRYDWFDKQAFADQPFAHFGVRVDETMRPLTADEAPEFTNLRAAGAVIGGADTVAEKSQSGVSLATAVVAGERAGEQAAKHEVHQ</sequence>
<dbReference type="InterPro" id="IPR036188">
    <property type="entry name" value="FAD/NAD-bd_sf"/>
</dbReference>
<evidence type="ECO:0000259" key="4">
    <source>
        <dbReference type="Pfam" id="PF00890"/>
    </source>
</evidence>
<dbReference type="RefSeq" id="WP_089672948.1">
    <property type="nucleotide sequence ID" value="NZ_CP024845.1"/>
</dbReference>